<dbReference type="InterPro" id="IPR055414">
    <property type="entry name" value="LRR_R13L4/SHOC2-like"/>
</dbReference>
<dbReference type="InterPro" id="IPR019734">
    <property type="entry name" value="TPR_rpt"/>
</dbReference>
<keyword evidence="4" id="KW-0433">Leucine-rich repeat</keyword>
<dbReference type="PANTHER" id="PTHR48051:SF1">
    <property type="entry name" value="RAS SUPPRESSOR PROTEIN 1"/>
    <property type="match status" value="1"/>
</dbReference>
<keyword evidence="8" id="KW-0234">DNA repair</keyword>
<evidence type="ECO:0000256" key="5">
    <source>
        <dbReference type="ARBA" id="ARBA00022737"/>
    </source>
</evidence>
<dbReference type="Proteomes" id="UP000623301">
    <property type="component" value="Unassembled WGS sequence"/>
</dbReference>
<evidence type="ECO:0000256" key="3">
    <source>
        <dbReference type="ARBA" id="ARBA00022454"/>
    </source>
</evidence>
<dbReference type="InterPro" id="IPR050216">
    <property type="entry name" value="LRR_domain-containing"/>
</dbReference>
<dbReference type="Gene3D" id="3.80.10.10">
    <property type="entry name" value="Ribonuclease Inhibitor"/>
    <property type="match status" value="3"/>
</dbReference>
<comment type="similarity">
    <text evidence="2">Belongs to the Tonsoku family.</text>
</comment>
<dbReference type="RefSeq" id="WP_198842905.1">
    <property type="nucleotide sequence ID" value="NZ_JAEHFJ010000014.1"/>
</dbReference>
<feature type="domain" description="Disease resistance R13L4/SHOC-2-like LRR" evidence="10">
    <location>
        <begin position="246"/>
        <end position="379"/>
    </location>
</feature>
<dbReference type="InterPro" id="IPR003591">
    <property type="entry name" value="Leu-rich_rpt_typical-subtyp"/>
</dbReference>
<comment type="subcellular location">
    <subcellularLocation>
        <location evidence="1">Chromosome</location>
    </subcellularLocation>
</comment>
<gene>
    <name evidence="11" type="ORF">JBL43_18795</name>
</gene>
<evidence type="ECO:0000256" key="9">
    <source>
        <dbReference type="PROSITE-ProRule" id="PRU00339"/>
    </source>
</evidence>
<organism evidence="11 12">
    <name type="scientific">Aureibaculum flavum</name>
    <dbReference type="NCBI Taxonomy" id="2795986"/>
    <lineage>
        <taxon>Bacteria</taxon>
        <taxon>Pseudomonadati</taxon>
        <taxon>Bacteroidota</taxon>
        <taxon>Flavobacteriia</taxon>
        <taxon>Flavobacteriales</taxon>
        <taxon>Flavobacteriaceae</taxon>
        <taxon>Aureibaculum</taxon>
    </lineage>
</organism>
<name>A0ABS0WWC9_9FLAO</name>
<evidence type="ECO:0000313" key="11">
    <source>
        <dbReference type="EMBL" id="MBJ2176307.1"/>
    </source>
</evidence>
<dbReference type="SUPFAM" id="SSF48452">
    <property type="entry name" value="TPR-like"/>
    <property type="match status" value="1"/>
</dbReference>
<dbReference type="PANTHER" id="PTHR48051">
    <property type="match status" value="1"/>
</dbReference>
<evidence type="ECO:0000259" key="10">
    <source>
        <dbReference type="Pfam" id="PF23598"/>
    </source>
</evidence>
<accession>A0ABS0WWC9</accession>
<dbReference type="InterPro" id="IPR001611">
    <property type="entry name" value="Leu-rich_rpt"/>
</dbReference>
<dbReference type="Pfam" id="PF23598">
    <property type="entry name" value="LRR_14"/>
    <property type="match status" value="2"/>
</dbReference>
<dbReference type="PROSITE" id="PS50005">
    <property type="entry name" value="TPR"/>
    <property type="match status" value="1"/>
</dbReference>
<proteinExistence type="inferred from homology"/>
<dbReference type="InterPro" id="IPR011990">
    <property type="entry name" value="TPR-like_helical_dom_sf"/>
</dbReference>
<dbReference type="PROSITE" id="PS51450">
    <property type="entry name" value="LRR"/>
    <property type="match status" value="2"/>
</dbReference>
<sequence length="968" mass="112286">MKRILTLVILLSLSIDLSSQTLYDTYDGFFSNNSSDNKNETQISQMVKYGFDDIFKYTFSELNQYKDSIIVLSKIQSVSIELRDSTDLEKTINHLTLLPNLKFLKFKNLYLFKKSAENLPFPNNLRELNKLETIIFEYYSDWDHTVGFNKLMELPKLINIGFYGFPRDIFLNKHFLKLKKLEGILYSSRNSPIFPQKLKTLKFLKSVIISTDFDIKSIYEFKKLSQVKSLENLVLAYLDINDTIANSFKKFKSLKRLNLNSCKITSPNLLFSAIGKKNKLTELKLSNNKIEKLPNEIKYFKNLENFYSSNNQLGTELPLEFYSLTKLKSIEIQGSTIEIIDDKINNLKSLEVLKIYFNQIYKFSEKLDNLKKLSTLYLNNNKLNTIPKQIGKLSSLKYLKIDDNEFSHLPESISHLRNLDTLICANSKLIGLPKNFGSLNSLEYLDLNNSLIKELPESFINLKNLTFLNIEQNDIKMFPEGFGKLSSLKTIKASYNFIETLPSDFCELSKLKTLELTQNKLQHLSENFGNLKSLERLMLNNREDPMRMFTIYNGGKFIRDSSRIERNSNDLKSLPSSLKNLVSLKYISLSMNENISETSIFNILKNNTYKDYRLELDYCNIDSLPKTGWVNSTVRSLNLSNNNIKKLPQDIKNAKHLSELNLKNNSKNLNTYSGNREQLNILFAEEGFLSKEQLPKTIAMAKAYAKVANREGYSGKYEKVVEYAERAIDIDPELAMSALYDDNFIEALYKTENYKKAIIYADLAIAKDTSSNVRLLNSIVPNFRYKAKSELAIGDTLEALETLTALAKNFDRQSWSEIGILSIRRGNDSLAKVSFNNTIKYYRKHLKNRPNDWGYQLSLLEIYVIADQKELAEKLHSKLTELIDEEDYKILLEYFKVALNIIYEPNLNTNKECKRFQSFLTNKKTKLNLWSFELFLDWNEINKLNAEKKSSLKTITNLLRRNDLNFFD</sequence>
<dbReference type="Pfam" id="PF00560">
    <property type="entry name" value="LRR_1"/>
    <property type="match status" value="1"/>
</dbReference>
<feature type="repeat" description="TPR" evidence="9">
    <location>
        <begin position="701"/>
        <end position="734"/>
    </location>
</feature>
<dbReference type="Gene3D" id="1.25.40.10">
    <property type="entry name" value="Tetratricopeptide repeat domain"/>
    <property type="match status" value="1"/>
</dbReference>
<keyword evidence="12" id="KW-1185">Reference proteome</keyword>
<dbReference type="SMART" id="SM00364">
    <property type="entry name" value="LRR_BAC"/>
    <property type="match status" value="9"/>
</dbReference>
<evidence type="ECO:0000313" key="12">
    <source>
        <dbReference type="Proteomes" id="UP000623301"/>
    </source>
</evidence>
<evidence type="ECO:0000256" key="1">
    <source>
        <dbReference type="ARBA" id="ARBA00004286"/>
    </source>
</evidence>
<evidence type="ECO:0000256" key="4">
    <source>
        <dbReference type="ARBA" id="ARBA00022614"/>
    </source>
</evidence>
<evidence type="ECO:0000256" key="8">
    <source>
        <dbReference type="ARBA" id="ARBA00023204"/>
    </source>
</evidence>
<evidence type="ECO:0000256" key="7">
    <source>
        <dbReference type="ARBA" id="ARBA00022853"/>
    </source>
</evidence>
<evidence type="ECO:0000256" key="6">
    <source>
        <dbReference type="ARBA" id="ARBA00022763"/>
    </source>
</evidence>
<dbReference type="InterPro" id="IPR032675">
    <property type="entry name" value="LRR_dom_sf"/>
</dbReference>
<keyword evidence="5" id="KW-0677">Repeat</keyword>
<dbReference type="SMART" id="SM00369">
    <property type="entry name" value="LRR_TYP"/>
    <property type="match status" value="10"/>
</dbReference>
<evidence type="ECO:0000256" key="2">
    <source>
        <dbReference type="ARBA" id="ARBA00010999"/>
    </source>
</evidence>
<keyword evidence="9" id="KW-0802">TPR repeat</keyword>
<dbReference type="SMART" id="SM00365">
    <property type="entry name" value="LRR_SD22"/>
    <property type="match status" value="4"/>
</dbReference>
<feature type="domain" description="Disease resistance R13L4/SHOC-2-like LRR" evidence="10">
    <location>
        <begin position="444"/>
        <end position="631"/>
    </location>
</feature>
<keyword evidence="3" id="KW-0158">Chromosome</keyword>
<keyword evidence="7" id="KW-0156">Chromatin regulator</keyword>
<comment type="caution">
    <text evidence="11">The sequence shown here is derived from an EMBL/GenBank/DDBJ whole genome shotgun (WGS) entry which is preliminary data.</text>
</comment>
<protein>
    <recommendedName>
        <fullName evidence="10">Disease resistance R13L4/SHOC-2-like LRR domain-containing protein</fullName>
    </recommendedName>
</protein>
<keyword evidence="6" id="KW-0227">DNA damage</keyword>
<dbReference type="SUPFAM" id="SSF52058">
    <property type="entry name" value="L domain-like"/>
    <property type="match status" value="3"/>
</dbReference>
<dbReference type="EMBL" id="JAEHFJ010000014">
    <property type="protein sequence ID" value="MBJ2176307.1"/>
    <property type="molecule type" value="Genomic_DNA"/>
</dbReference>
<reference evidence="11 12" key="1">
    <citation type="submission" date="2020-12" db="EMBL/GenBank/DDBJ databases">
        <title>Aureibaculum luteum sp. nov. and Aureibaculum flavum sp. nov., novel members of the family Flavobacteriaceae isolated from Antarctic intertidal sediments.</title>
        <authorList>
            <person name="He X."/>
            <person name="Zhang X."/>
        </authorList>
    </citation>
    <scope>NUCLEOTIDE SEQUENCE [LARGE SCALE GENOMIC DNA]</scope>
    <source>
        <strain evidence="11 12">A20</strain>
    </source>
</reference>